<keyword evidence="2 5" id="KW-0812">Transmembrane</keyword>
<proteinExistence type="inferred from homology"/>
<dbReference type="EMBL" id="PJNI01000002">
    <property type="protein sequence ID" value="PKR81554.1"/>
    <property type="molecule type" value="Genomic_DNA"/>
</dbReference>
<dbReference type="AlphaFoldDB" id="A0A2I0R4P1"/>
<evidence type="ECO:0000256" key="3">
    <source>
        <dbReference type="ARBA" id="ARBA00022989"/>
    </source>
</evidence>
<evidence type="ECO:0000256" key="4">
    <source>
        <dbReference type="ARBA" id="ARBA00023136"/>
    </source>
</evidence>
<keyword evidence="3 5" id="KW-1133">Transmembrane helix</keyword>
<keyword evidence="7" id="KW-1185">Reference proteome</keyword>
<evidence type="ECO:0000313" key="6">
    <source>
        <dbReference type="EMBL" id="PKR81554.1"/>
    </source>
</evidence>
<sequence>MLRLSIALIIIAVVAAIFGFGGIAAGAAYAAKIVFFIALALIILSLIFGGFKK</sequence>
<keyword evidence="4 5" id="KW-0472">Membrane</keyword>
<dbReference type="HAMAP" id="MF_01361">
    <property type="entry name" value="UPF0391"/>
    <property type="match status" value="1"/>
</dbReference>
<comment type="caution">
    <text evidence="6">The sequence shown here is derived from an EMBL/GenBank/DDBJ whole genome shotgun (WGS) entry which is preliminary data.</text>
</comment>
<dbReference type="RefSeq" id="WP_101333568.1">
    <property type="nucleotide sequence ID" value="NZ_PJNI01000002.1"/>
</dbReference>
<accession>A0A2I0R4P1</accession>
<name>A0A2I0R4P1_9FLAO</name>
<dbReference type="Pfam" id="PF07043">
    <property type="entry name" value="DUF1328"/>
    <property type="match status" value="1"/>
</dbReference>
<reference evidence="6 7" key="1">
    <citation type="submission" date="2017-12" db="EMBL/GenBank/DDBJ databases">
        <title>The draft genome sequence of Brumimicrobium saltpan LHR20.</title>
        <authorList>
            <person name="Do Z.-J."/>
            <person name="Luo H.-R."/>
        </authorList>
    </citation>
    <scope>NUCLEOTIDE SEQUENCE [LARGE SCALE GENOMIC DNA]</scope>
    <source>
        <strain evidence="6 7">LHR20</strain>
    </source>
</reference>
<feature type="transmembrane region" description="Helical" evidence="5">
    <location>
        <begin position="33"/>
        <end position="51"/>
    </location>
</feature>
<evidence type="ECO:0000256" key="2">
    <source>
        <dbReference type="ARBA" id="ARBA00022692"/>
    </source>
</evidence>
<feature type="transmembrane region" description="Helical" evidence="5">
    <location>
        <begin position="7"/>
        <end position="27"/>
    </location>
</feature>
<dbReference type="GO" id="GO:0005886">
    <property type="term" value="C:plasma membrane"/>
    <property type="evidence" value="ECO:0007669"/>
    <property type="project" value="InterPro"/>
</dbReference>
<protein>
    <submittedName>
        <fullName evidence="6">DUF1328 domain-containing protein</fullName>
    </submittedName>
</protein>
<evidence type="ECO:0000313" key="7">
    <source>
        <dbReference type="Proteomes" id="UP000236654"/>
    </source>
</evidence>
<evidence type="ECO:0000256" key="1">
    <source>
        <dbReference type="ARBA" id="ARBA00022475"/>
    </source>
</evidence>
<evidence type="ECO:0000256" key="5">
    <source>
        <dbReference type="SAM" id="Phobius"/>
    </source>
</evidence>
<keyword evidence="1" id="KW-1003">Cell membrane</keyword>
<dbReference type="Proteomes" id="UP000236654">
    <property type="component" value="Unassembled WGS sequence"/>
</dbReference>
<dbReference type="PIRSF" id="PIRSF036466">
    <property type="entry name" value="UCP036466"/>
    <property type="match status" value="1"/>
</dbReference>
<organism evidence="6 7">
    <name type="scientific">Brumimicrobium salinarum</name>
    <dbReference type="NCBI Taxonomy" id="2058658"/>
    <lineage>
        <taxon>Bacteria</taxon>
        <taxon>Pseudomonadati</taxon>
        <taxon>Bacteroidota</taxon>
        <taxon>Flavobacteriia</taxon>
        <taxon>Flavobacteriales</taxon>
        <taxon>Crocinitomicaceae</taxon>
        <taxon>Brumimicrobium</taxon>
    </lineage>
</organism>
<dbReference type="InterPro" id="IPR009760">
    <property type="entry name" value="DUF1328"/>
</dbReference>
<gene>
    <name evidence="6" type="ORF">CW751_03250</name>
</gene>